<evidence type="ECO:0000256" key="5">
    <source>
        <dbReference type="ARBA" id="ARBA00022630"/>
    </source>
</evidence>
<evidence type="ECO:0000256" key="8">
    <source>
        <dbReference type="ARBA" id="ARBA00023027"/>
    </source>
</evidence>
<dbReference type="EMBL" id="PYLO01000002">
    <property type="protein sequence ID" value="PST37346.1"/>
    <property type="molecule type" value="Genomic_DNA"/>
</dbReference>
<evidence type="ECO:0000256" key="6">
    <source>
        <dbReference type="ARBA" id="ARBA00022827"/>
    </source>
</evidence>
<comment type="catalytic activity">
    <reaction evidence="11">
        <text>(6S)-5-methyl-5,6,7,8-tetrahydrofolate + NAD(+) = (6R)-5,10-methylene-5,6,7,8-tetrahydrofolate + NADH + H(+)</text>
        <dbReference type="Rhea" id="RHEA:19821"/>
        <dbReference type="ChEBI" id="CHEBI:15378"/>
        <dbReference type="ChEBI" id="CHEBI:15636"/>
        <dbReference type="ChEBI" id="CHEBI:18608"/>
        <dbReference type="ChEBI" id="CHEBI:57540"/>
        <dbReference type="ChEBI" id="CHEBI:57945"/>
        <dbReference type="EC" id="1.5.1.54"/>
    </reaction>
    <physiologicalReaction direction="right-to-left" evidence="11">
        <dbReference type="Rhea" id="RHEA:19823"/>
    </physiologicalReaction>
</comment>
<evidence type="ECO:0000256" key="12">
    <source>
        <dbReference type="RuleBase" id="RU003862"/>
    </source>
</evidence>
<dbReference type="GO" id="GO:0106312">
    <property type="term" value="F:methylenetetrahydrofolate reductase (NADH) activity"/>
    <property type="evidence" value="ECO:0007669"/>
    <property type="project" value="UniProtKB-EC"/>
</dbReference>
<evidence type="ECO:0000256" key="11">
    <source>
        <dbReference type="ARBA" id="ARBA00048628"/>
    </source>
</evidence>
<dbReference type="SUPFAM" id="SSF51730">
    <property type="entry name" value="FAD-linked oxidoreductase"/>
    <property type="match status" value="1"/>
</dbReference>
<keyword evidence="7 12" id="KW-0560">Oxidoreductase</keyword>
<evidence type="ECO:0000256" key="7">
    <source>
        <dbReference type="ARBA" id="ARBA00023002"/>
    </source>
</evidence>
<dbReference type="AlphaFoldDB" id="A0A2T3FPZ0"/>
<dbReference type="EC" id="1.5.1.54" evidence="12"/>
<keyword evidence="9" id="KW-0486">Methionine biosynthesis</keyword>
<evidence type="ECO:0000256" key="3">
    <source>
        <dbReference type="ARBA" id="ARBA00006743"/>
    </source>
</evidence>
<dbReference type="InterPro" id="IPR004620">
    <property type="entry name" value="MTHF_reductase_bac"/>
</dbReference>
<evidence type="ECO:0000313" key="13">
    <source>
        <dbReference type="EMBL" id="PST37346.1"/>
    </source>
</evidence>
<evidence type="ECO:0000256" key="9">
    <source>
        <dbReference type="ARBA" id="ARBA00023167"/>
    </source>
</evidence>
<dbReference type="PANTHER" id="PTHR45754">
    <property type="entry name" value="METHYLENETETRAHYDROFOLATE REDUCTASE"/>
    <property type="match status" value="1"/>
</dbReference>
<dbReference type="RefSeq" id="WP_107000494.1">
    <property type="nucleotide sequence ID" value="NZ_JAJEPQ010000018.1"/>
</dbReference>
<dbReference type="Gene3D" id="3.20.20.220">
    <property type="match status" value="1"/>
</dbReference>
<comment type="pathway">
    <text evidence="2 12">One-carbon metabolism; tetrahydrofolate interconversion.</text>
</comment>
<dbReference type="Pfam" id="PF02219">
    <property type="entry name" value="MTHFR"/>
    <property type="match status" value="1"/>
</dbReference>
<protein>
    <recommendedName>
        <fullName evidence="12">Methylenetetrahydrofolate reductase</fullName>
        <ecNumber evidence="12">1.5.1.54</ecNumber>
    </recommendedName>
</protein>
<keyword evidence="5 12" id="KW-0285">Flavoprotein</keyword>
<dbReference type="GO" id="GO:0035999">
    <property type="term" value="P:tetrahydrofolate interconversion"/>
    <property type="evidence" value="ECO:0007669"/>
    <property type="project" value="UniProtKB-UniPathway"/>
</dbReference>
<dbReference type="GO" id="GO:0005829">
    <property type="term" value="C:cytosol"/>
    <property type="evidence" value="ECO:0007669"/>
    <property type="project" value="InterPro"/>
</dbReference>
<evidence type="ECO:0000256" key="10">
    <source>
        <dbReference type="ARBA" id="ARBA00034478"/>
    </source>
</evidence>
<dbReference type="GO" id="GO:0009086">
    <property type="term" value="P:methionine biosynthetic process"/>
    <property type="evidence" value="ECO:0007669"/>
    <property type="project" value="UniProtKB-KW"/>
</dbReference>
<dbReference type="CDD" id="cd00537">
    <property type="entry name" value="MTHFR"/>
    <property type="match status" value="1"/>
</dbReference>
<keyword evidence="6 12" id="KW-0274">FAD</keyword>
<evidence type="ECO:0000256" key="4">
    <source>
        <dbReference type="ARBA" id="ARBA00022605"/>
    </source>
</evidence>
<sequence>MKIKDILAKGQPTLSFEVFPPKEESNFASVEKAALEIAKLNPSFMSVTYGAGGGTSQYTVQIASDIQSTCQVPALSHLTCVSSTREKVHSVLREIQAHGIENVLALRGDIPKDGKVEKDYQYASQLIREIRETCPELCIGAACYPEGHVESVNKTVDIGHLKEKVEAGCDFVTTQMFFDNNILYNYLYRIREKGITVPVVAGIMPVTNISQIKRICSMSGTYLPARFKAIVDRFGDNPAAMKQAGIAYATEQIIDLIANHVNGIHVYSMNKPDVAAQIKNNLSEIL</sequence>
<name>A0A2T3FPZ0_9CLOT</name>
<dbReference type="InterPro" id="IPR003171">
    <property type="entry name" value="Mehydrof_redctse-like"/>
</dbReference>
<keyword evidence="8" id="KW-0520">NAD</keyword>
<keyword evidence="14" id="KW-1185">Reference proteome</keyword>
<keyword evidence="4" id="KW-0028">Amino-acid biosynthesis</keyword>
<organism evidence="13 14">
    <name type="scientific">Clostridium fessum</name>
    <dbReference type="NCBI Taxonomy" id="2126740"/>
    <lineage>
        <taxon>Bacteria</taxon>
        <taxon>Bacillati</taxon>
        <taxon>Bacillota</taxon>
        <taxon>Clostridia</taxon>
        <taxon>Eubacteriales</taxon>
        <taxon>Clostridiaceae</taxon>
        <taxon>Clostridium</taxon>
    </lineage>
</organism>
<evidence type="ECO:0000256" key="1">
    <source>
        <dbReference type="ARBA" id="ARBA00001974"/>
    </source>
</evidence>
<gene>
    <name evidence="13" type="primary">metF</name>
    <name evidence="13" type="ORF">C7U56_05350</name>
</gene>
<comment type="caution">
    <text evidence="13">The sequence shown here is derived from an EMBL/GenBank/DDBJ whole genome shotgun (WGS) entry which is preliminary data.</text>
</comment>
<dbReference type="GO" id="GO:0071949">
    <property type="term" value="F:FAD binding"/>
    <property type="evidence" value="ECO:0007669"/>
    <property type="project" value="TreeGrafter"/>
</dbReference>
<dbReference type="UniPathway" id="UPA00193"/>
<comment type="pathway">
    <text evidence="10">Amino-acid biosynthesis; L-methionine biosynthesis via de novo pathway.</text>
</comment>
<evidence type="ECO:0000256" key="2">
    <source>
        <dbReference type="ARBA" id="ARBA00004777"/>
    </source>
</evidence>
<comment type="similarity">
    <text evidence="3 12">Belongs to the methylenetetrahydrofolate reductase family.</text>
</comment>
<dbReference type="NCBIfam" id="TIGR00676">
    <property type="entry name" value="fadh2"/>
    <property type="match status" value="1"/>
</dbReference>
<accession>A0A2T3FPZ0</accession>
<evidence type="ECO:0000313" key="14">
    <source>
        <dbReference type="Proteomes" id="UP000241048"/>
    </source>
</evidence>
<proteinExistence type="inferred from homology"/>
<dbReference type="Proteomes" id="UP000241048">
    <property type="component" value="Unassembled WGS sequence"/>
</dbReference>
<reference evidence="13 14" key="1">
    <citation type="submission" date="2018-03" db="EMBL/GenBank/DDBJ databases">
        <title>Lachnoclostridium SNUG30386 gen.nov., sp.nov., isolated from human faeces.</title>
        <authorList>
            <person name="Seo B."/>
            <person name="Jeon K."/>
            <person name="Ko G."/>
        </authorList>
    </citation>
    <scope>NUCLEOTIDE SEQUENCE [LARGE SCALE GENOMIC DNA]</scope>
    <source>
        <strain evidence="13 14">SNUG30386</strain>
    </source>
</reference>
<comment type="cofactor">
    <cofactor evidence="1 12">
        <name>FAD</name>
        <dbReference type="ChEBI" id="CHEBI:57692"/>
    </cofactor>
</comment>
<dbReference type="PANTHER" id="PTHR45754:SF3">
    <property type="entry name" value="METHYLENETETRAHYDROFOLATE REDUCTASE (NADPH)"/>
    <property type="match status" value="1"/>
</dbReference>
<dbReference type="InterPro" id="IPR029041">
    <property type="entry name" value="FAD-linked_oxidoreductase-like"/>
</dbReference>